<feature type="compositionally biased region" description="Low complexity" evidence="1">
    <location>
        <begin position="9"/>
        <end position="21"/>
    </location>
</feature>
<dbReference type="Proteomes" id="UP000004810">
    <property type="component" value="Unassembled WGS sequence"/>
</dbReference>
<evidence type="ECO:0000313" key="2">
    <source>
        <dbReference type="EMBL" id="EJW83453.1"/>
    </source>
</evidence>
<name>J9EMN2_WUCBA</name>
<protein>
    <submittedName>
        <fullName evidence="2">Uncharacterized protein</fullName>
    </submittedName>
</protein>
<comment type="caution">
    <text evidence="2">The sequence shown here is derived from an EMBL/GenBank/DDBJ whole genome shotgun (WGS) entry which is preliminary data.</text>
</comment>
<dbReference type="EMBL" id="ADBV01002193">
    <property type="protein sequence ID" value="EJW83453.1"/>
    <property type="molecule type" value="Genomic_DNA"/>
</dbReference>
<gene>
    <name evidence="2" type="ORF">WUBG_05635</name>
</gene>
<feature type="region of interest" description="Disordered" evidence="1">
    <location>
        <begin position="1"/>
        <end position="21"/>
    </location>
</feature>
<dbReference type="AlphaFoldDB" id="J9EMN2"/>
<sequence length="105" mass="11516">MNLNANAFHATAPSHSSTTTTTIKEEVKPTTLNSSCFSCSSLRLPTCHTTAFGQPELNKESRRDSAQDCVDTIKGTNIAYLYATPSLRSLFLSLKALYHTFKKNA</sequence>
<reference evidence="3" key="1">
    <citation type="submission" date="2012-08" db="EMBL/GenBank/DDBJ databases">
        <title>The Genome Sequence of Wuchereria bancrofti.</title>
        <authorList>
            <person name="Nutman T.B."/>
            <person name="Fink D.L."/>
            <person name="Russ C."/>
            <person name="Young S."/>
            <person name="Zeng Q."/>
            <person name="Koehrsen M."/>
            <person name="Alvarado L."/>
            <person name="Berlin A."/>
            <person name="Chapman S.B."/>
            <person name="Chen Z."/>
            <person name="Freedman E."/>
            <person name="Gellesch M."/>
            <person name="Goldberg J."/>
            <person name="Griggs A."/>
            <person name="Gujja S."/>
            <person name="Heilman E.R."/>
            <person name="Heiman D."/>
            <person name="Hepburn T."/>
            <person name="Howarth C."/>
            <person name="Jen D."/>
            <person name="Larson L."/>
            <person name="Lewis B."/>
            <person name="Mehta T."/>
            <person name="Park D."/>
            <person name="Pearson M."/>
            <person name="Roberts A."/>
            <person name="Saif S."/>
            <person name="Shea T."/>
            <person name="Shenoy N."/>
            <person name="Sisk P."/>
            <person name="Stolte C."/>
            <person name="Sykes S."/>
            <person name="Walk T."/>
            <person name="White J."/>
            <person name="Yandava C."/>
            <person name="Haas B."/>
            <person name="Henn M.R."/>
            <person name="Nusbaum C."/>
            <person name="Birren B."/>
        </authorList>
    </citation>
    <scope>NUCLEOTIDE SEQUENCE [LARGE SCALE GENOMIC DNA]</scope>
    <source>
        <strain evidence="3">NA</strain>
    </source>
</reference>
<evidence type="ECO:0000256" key="1">
    <source>
        <dbReference type="SAM" id="MobiDB-lite"/>
    </source>
</evidence>
<proteinExistence type="predicted"/>
<organism evidence="2 3">
    <name type="scientific">Wuchereria bancrofti</name>
    <dbReference type="NCBI Taxonomy" id="6293"/>
    <lineage>
        <taxon>Eukaryota</taxon>
        <taxon>Metazoa</taxon>
        <taxon>Ecdysozoa</taxon>
        <taxon>Nematoda</taxon>
        <taxon>Chromadorea</taxon>
        <taxon>Rhabditida</taxon>
        <taxon>Spirurina</taxon>
        <taxon>Spiruromorpha</taxon>
        <taxon>Filarioidea</taxon>
        <taxon>Onchocercidae</taxon>
        <taxon>Wuchereria</taxon>
    </lineage>
</organism>
<accession>J9EMN2</accession>
<evidence type="ECO:0000313" key="3">
    <source>
        <dbReference type="Proteomes" id="UP000004810"/>
    </source>
</evidence>